<gene>
    <name evidence="2" type="ORF">H261_07598</name>
</gene>
<protein>
    <submittedName>
        <fullName evidence="2">Putative sulfur oxidation protein SoxZ</fullName>
    </submittedName>
</protein>
<dbReference type="EMBL" id="AONQ01000015">
    <property type="protein sequence ID" value="EME70613.1"/>
    <property type="molecule type" value="Genomic_DNA"/>
</dbReference>
<accession>M3ACX6</accession>
<comment type="caution">
    <text evidence="2">The sequence shown here is derived from an EMBL/GenBank/DDBJ whole genome shotgun (WGS) entry which is preliminary data.</text>
</comment>
<reference evidence="2 3" key="1">
    <citation type="journal article" date="2014" name="Genome Announc.">
        <title>Draft Genome Sequence of Magnetospirillum sp. Strain SO-1, a Freshwater Magnetotactic Bacterium Isolated from the Ol'khovka River, Russia.</title>
        <authorList>
            <person name="Grouzdev D.S."/>
            <person name="Dziuba M.V."/>
            <person name="Sukhacheva M.S."/>
            <person name="Mardanov A.V."/>
            <person name="Beletskiy A.V."/>
            <person name="Kuznetsov B.B."/>
            <person name="Skryabin K.G."/>
        </authorList>
    </citation>
    <scope>NUCLEOTIDE SEQUENCE [LARGE SCALE GENOMIC DNA]</scope>
    <source>
        <strain evidence="2 3">SO-1</strain>
    </source>
</reference>
<dbReference type="NCBIfam" id="TIGR04490">
    <property type="entry name" value="SoxZ_true"/>
    <property type="match status" value="1"/>
</dbReference>
<evidence type="ECO:0000313" key="3">
    <source>
        <dbReference type="Proteomes" id="UP000011744"/>
    </source>
</evidence>
<dbReference type="InterPro" id="IPR030995">
    <property type="entry name" value="SoxZ"/>
</dbReference>
<dbReference type="Pfam" id="PF08770">
    <property type="entry name" value="SoxZ"/>
    <property type="match status" value="1"/>
</dbReference>
<dbReference type="InterPro" id="IPR014880">
    <property type="entry name" value="SoxZ_dom"/>
</dbReference>
<dbReference type="PATRIC" id="fig|1244869.3.peg.1538"/>
<dbReference type="SUPFAM" id="SSF81296">
    <property type="entry name" value="E set domains"/>
    <property type="match status" value="1"/>
</dbReference>
<proteinExistence type="predicted"/>
<dbReference type="InterPro" id="IPR013783">
    <property type="entry name" value="Ig-like_fold"/>
</dbReference>
<evidence type="ECO:0000259" key="1">
    <source>
        <dbReference type="Pfam" id="PF08770"/>
    </source>
</evidence>
<evidence type="ECO:0000313" key="2">
    <source>
        <dbReference type="EMBL" id="EME70613.1"/>
    </source>
</evidence>
<dbReference type="eggNOG" id="COG5501">
    <property type="taxonomic scope" value="Bacteria"/>
</dbReference>
<dbReference type="Gene3D" id="2.60.40.10">
    <property type="entry name" value="Immunoglobulins"/>
    <property type="match status" value="1"/>
</dbReference>
<organism evidence="2 3">
    <name type="scientific">Paramagnetospirillum caucaseum</name>
    <dbReference type="NCBI Taxonomy" id="1244869"/>
    <lineage>
        <taxon>Bacteria</taxon>
        <taxon>Pseudomonadati</taxon>
        <taxon>Pseudomonadota</taxon>
        <taxon>Alphaproteobacteria</taxon>
        <taxon>Rhodospirillales</taxon>
        <taxon>Magnetospirillaceae</taxon>
        <taxon>Paramagnetospirillum</taxon>
    </lineage>
</organism>
<name>M3ACX6_9PROT</name>
<sequence length="106" mass="11807">MPTPKVKFPETAARGEIIEIKTLIDHDMESGQRKDMNGVLLPRRIINRFTCALNGKVVFTAELHPGISANPGLTFYITASESGPLDFTWEDDDGSRYTLSRPLTVK</sequence>
<dbReference type="Proteomes" id="UP000011744">
    <property type="component" value="Unassembled WGS sequence"/>
</dbReference>
<dbReference type="AlphaFoldDB" id="M3ACX6"/>
<dbReference type="InterPro" id="IPR014756">
    <property type="entry name" value="Ig_E-set"/>
</dbReference>
<dbReference type="STRING" id="1244869.H261_07598"/>
<dbReference type="RefSeq" id="WP_008616033.1">
    <property type="nucleotide sequence ID" value="NZ_AONQ01000015.1"/>
</dbReference>
<feature type="domain" description="Sulphur oxidation protein SoxZ" evidence="1">
    <location>
        <begin position="7"/>
        <end position="98"/>
    </location>
</feature>
<keyword evidence="3" id="KW-1185">Reference proteome</keyword>